<reference evidence="1 2" key="1">
    <citation type="submission" date="2018-05" db="EMBL/GenBank/DDBJ databases">
        <title>Paenibacillus flagellatus sp. nov., isolated from selenium mineral soil.</title>
        <authorList>
            <person name="Dai X."/>
        </authorList>
    </citation>
    <scope>NUCLEOTIDE SEQUENCE [LARGE SCALE GENOMIC DNA]</scope>
    <source>
        <strain evidence="1 2">DXL2</strain>
    </source>
</reference>
<keyword evidence="2" id="KW-1185">Reference proteome</keyword>
<dbReference type="EMBL" id="QJVJ01000026">
    <property type="protein sequence ID" value="PYI49996.1"/>
    <property type="molecule type" value="Genomic_DNA"/>
</dbReference>
<organism evidence="1 2">
    <name type="scientific">Paenibacillus flagellatus</name>
    <dbReference type="NCBI Taxonomy" id="2211139"/>
    <lineage>
        <taxon>Bacteria</taxon>
        <taxon>Bacillati</taxon>
        <taxon>Bacillota</taxon>
        <taxon>Bacilli</taxon>
        <taxon>Bacillales</taxon>
        <taxon>Paenibacillaceae</taxon>
        <taxon>Paenibacillus</taxon>
    </lineage>
</organism>
<protein>
    <submittedName>
        <fullName evidence="1">Uncharacterized protein</fullName>
    </submittedName>
</protein>
<gene>
    <name evidence="1" type="ORF">DLM86_31305</name>
</gene>
<evidence type="ECO:0000313" key="1">
    <source>
        <dbReference type="EMBL" id="PYI49996.1"/>
    </source>
</evidence>
<sequence length="59" mass="7201">MKKSYEQLWEELNEYITEMEQDSEDAITTDTKQSEYHEGQFEAYGHITAYMNRMLEERE</sequence>
<dbReference type="Proteomes" id="UP000247476">
    <property type="component" value="Unassembled WGS sequence"/>
</dbReference>
<proteinExistence type="predicted"/>
<evidence type="ECO:0000313" key="2">
    <source>
        <dbReference type="Proteomes" id="UP000247476"/>
    </source>
</evidence>
<dbReference type="RefSeq" id="WP_110844137.1">
    <property type="nucleotide sequence ID" value="NZ_QJVJ01000026.1"/>
</dbReference>
<comment type="caution">
    <text evidence="1">The sequence shown here is derived from an EMBL/GenBank/DDBJ whole genome shotgun (WGS) entry which is preliminary data.</text>
</comment>
<dbReference type="AlphaFoldDB" id="A0A2V5KNN7"/>
<accession>A0A2V5KNN7</accession>
<name>A0A2V5KNN7_9BACL</name>